<keyword evidence="4" id="KW-0406">Ion transport</keyword>
<gene>
    <name evidence="6" type="ORF">GBAR_LOCUS23263</name>
</gene>
<proteinExistence type="predicted"/>
<dbReference type="InterPro" id="IPR038081">
    <property type="entry name" value="CalX-like_sf"/>
</dbReference>
<dbReference type="Pfam" id="PF03160">
    <property type="entry name" value="Calx-beta"/>
    <property type="match status" value="2"/>
</dbReference>
<dbReference type="Proteomes" id="UP001174909">
    <property type="component" value="Unassembled WGS sequence"/>
</dbReference>
<comment type="caution">
    <text evidence="6">The sequence shown here is derived from an EMBL/GenBank/DDBJ whole genome shotgun (WGS) entry which is preliminary data.</text>
</comment>
<keyword evidence="3" id="KW-0106">Calcium</keyword>
<feature type="non-terminal residue" evidence="6">
    <location>
        <position position="431"/>
    </location>
</feature>
<protein>
    <recommendedName>
        <fullName evidence="5">Calx-beta domain-containing protein</fullName>
    </recommendedName>
</protein>
<dbReference type="GO" id="GO:0016020">
    <property type="term" value="C:membrane"/>
    <property type="evidence" value="ECO:0007669"/>
    <property type="project" value="InterPro"/>
</dbReference>
<dbReference type="AlphaFoldDB" id="A0AA35T6W8"/>
<dbReference type="EMBL" id="CASHTH010003223">
    <property type="protein sequence ID" value="CAI8041911.1"/>
    <property type="molecule type" value="Genomic_DNA"/>
</dbReference>
<accession>A0AA35T6W8</accession>
<keyword evidence="2" id="KW-0677">Repeat</keyword>
<dbReference type="InterPro" id="IPR051171">
    <property type="entry name" value="CaCA"/>
</dbReference>
<evidence type="ECO:0000256" key="2">
    <source>
        <dbReference type="ARBA" id="ARBA00022737"/>
    </source>
</evidence>
<evidence type="ECO:0000256" key="4">
    <source>
        <dbReference type="ARBA" id="ARBA00023065"/>
    </source>
</evidence>
<dbReference type="GO" id="GO:0030001">
    <property type="term" value="P:metal ion transport"/>
    <property type="evidence" value="ECO:0007669"/>
    <property type="project" value="TreeGrafter"/>
</dbReference>
<keyword evidence="7" id="KW-1185">Reference proteome</keyword>
<organism evidence="6 7">
    <name type="scientific">Geodia barretti</name>
    <name type="common">Barrett's horny sponge</name>
    <dbReference type="NCBI Taxonomy" id="519541"/>
    <lineage>
        <taxon>Eukaryota</taxon>
        <taxon>Metazoa</taxon>
        <taxon>Porifera</taxon>
        <taxon>Demospongiae</taxon>
        <taxon>Heteroscleromorpha</taxon>
        <taxon>Tetractinellida</taxon>
        <taxon>Astrophorina</taxon>
        <taxon>Geodiidae</taxon>
        <taxon>Geodia</taxon>
    </lineage>
</organism>
<reference evidence="6" key="1">
    <citation type="submission" date="2023-03" db="EMBL/GenBank/DDBJ databases">
        <authorList>
            <person name="Steffen K."/>
            <person name="Cardenas P."/>
        </authorList>
    </citation>
    <scope>NUCLEOTIDE SEQUENCE</scope>
</reference>
<dbReference type="InterPro" id="IPR003644">
    <property type="entry name" value="Calx_beta"/>
</dbReference>
<dbReference type="GO" id="GO:0007154">
    <property type="term" value="P:cell communication"/>
    <property type="evidence" value="ECO:0007669"/>
    <property type="project" value="InterPro"/>
</dbReference>
<evidence type="ECO:0000259" key="5">
    <source>
        <dbReference type="SMART" id="SM00237"/>
    </source>
</evidence>
<evidence type="ECO:0000256" key="1">
    <source>
        <dbReference type="ARBA" id="ARBA00022729"/>
    </source>
</evidence>
<evidence type="ECO:0000313" key="7">
    <source>
        <dbReference type="Proteomes" id="UP001174909"/>
    </source>
</evidence>
<dbReference type="SUPFAM" id="SSF141072">
    <property type="entry name" value="CalX-like"/>
    <property type="match status" value="2"/>
</dbReference>
<keyword evidence="1" id="KW-0732">Signal</keyword>
<evidence type="ECO:0000256" key="3">
    <source>
        <dbReference type="ARBA" id="ARBA00022837"/>
    </source>
</evidence>
<dbReference type="Gene3D" id="2.60.40.2030">
    <property type="match status" value="2"/>
</dbReference>
<dbReference type="PANTHER" id="PTHR11878">
    <property type="entry name" value="SODIUM/CALCIUM EXCHANGER"/>
    <property type="match status" value="1"/>
</dbReference>
<keyword evidence="4" id="KW-0813">Transport</keyword>
<dbReference type="PANTHER" id="PTHR11878:SF65">
    <property type="entry name" value="NA_CA-EXCHANGE PROTEIN, ISOFORM G"/>
    <property type="match status" value="1"/>
</dbReference>
<name>A0AA35T6W8_GEOBA</name>
<evidence type="ECO:0000313" key="6">
    <source>
        <dbReference type="EMBL" id="CAI8041911.1"/>
    </source>
</evidence>
<sequence>VNVAWEESVYTVREDVLSLTACVVVPSDILCRDIEVFVSTADSTMSPQATSGEDYQSLSLRSLILPAGSSSACVTVTVVDDNDAESAGEFFDLVLSSSDSGVIISSSLALTELQNEDVEIGLTLHTICENLPILTACVTVTGESVEVASFNFFTISTGSATAETDYQSNSSSFNFVAGDDPPCLNVEIVDDLERESCETFLLQLSTSDPNVILSPASATATIYDDEDPSIQFTNDTPDITGKILTSQLMEDGCIAGFECQVDNGDPLSCTNPFITDLNTTRVRTLSITANGFCQNNHALSRDVRSDNVRCHVHQINGGEEEATVVGNSATVMFEGTGPSADNVATDFRILVENAVLGVFEVQEEFPCSNTAAASIFNATCTVDAATSHGTLTVSGFFSGGRWGLMLQPLQPPSGLQCIRRAPRRFEFDITV</sequence>
<feature type="domain" description="Calx-beta" evidence="5">
    <location>
        <begin position="109"/>
        <end position="205"/>
    </location>
</feature>
<dbReference type="SMART" id="SM00237">
    <property type="entry name" value="Calx_beta"/>
    <property type="match status" value="1"/>
</dbReference>